<reference evidence="2" key="1">
    <citation type="submission" date="2022-07" db="EMBL/GenBank/DDBJ databases">
        <authorList>
            <person name="Macas J."/>
            <person name="Novak P."/>
            <person name="Neumann P."/>
        </authorList>
    </citation>
    <scope>NUCLEOTIDE SEQUENCE</scope>
</reference>
<evidence type="ECO:0000313" key="2">
    <source>
        <dbReference type="EMBL" id="CAH9052309.1"/>
    </source>
</evidence>
<evidence type="ECO:0000313" key="3">
    <source>
        <dbReference type="Proteomes" id="UP001152484"/>
    </source>
</evidence>
<gene>
    <name evidence="2" type="ORF">CEURO_LOCUS320</name>
</gene>
<sequence>MRVLEGAPWQFERSLVMLKEDMPRDIPHEIILNESEFWVQIHNVPYSLVNLGTVRRVGNFIGQFVKYDDFQKSDKLEPYMRVRVLMKMDKSLKKGTNLKKDDKSFWVDFKYERLPNFCFICGFIGHSDNFCPLNYEEGLVLEKRFVIHLRAGSGVKTSPT</sequence>
<evidence type="ECO:0000259" key="1">
    <source>
        <dbReference type="Pfam" id="PF14392"/>
    </source>
</evidence>
<dbReference type="Proteomes" id="UP001152484">
    <property type="component" value="Unassembled WGS sequence"/>
</dbReference>
<dbReference type="PANTHER" id="PTHR31286">
    <property type="entry name" value="GLYCINE-RICH CELL WALL STRUCTURAL PROTEIN 1.8-LIKE"/>
    <property type="match status" value="1"/>
</dbReference>
<dbReference type="OrthoDB" id="1246856at2759"/>
<proteinExistence type="predicted"/>
<dbReference type="InterPro" id="IPR040256">
    <property type="entry name" value="At4g02000-like"/>
</dbReference>
<dbReference type="InterPro" id="IPR025836">
    <property type="entry name" value="Zn_knuckle_CX2CX4HX4C"/>
</dbReference>
<comment type="caution">
    <text evidence="2">The sequence shown here is derived from an EMBL/GenBank/DDBJ whole genome shotgun (WGS) entry which is preliminary data.</text>
</comment>
<dbReference type="Pfam" id="PF14392">
    <property type="entry name" value="zf-CCHC_4"/>
    <property type="match status" value="1"/>
</dbReference>
<protein>
    <recommendedName>
        <fullName evidence="1">Zinc knuckle CX2CX4HX4C domain-containing protein</fullName>
    </recommendedName>
</protein>
<name>A0A9P0VMS0_CUSEU</name>
<organism evidence="2 3">
    <name type="scientific">Cuscuta europaea</name>
    <name type="common">European dodder</name>
    <dbReference type="NCBI Taxonomy" id="41803"/>
    <lineage>
        <taxon>Eukaryota</taxon>
        <taxon>Viridiplantae</taxon>
        <taxon>Streptophyta</taxon>
        <taxon>Embryophyta</taxon>
        <taxon>Tracheophyta</taxon>
        <taxon>Spermatophyta</taxon>
        <taxon>Magnoliopsida</taxon>
        <taxon>eudicotyledons</taxon>
        <taxon>Gunneridae</taxon>
        <taxon>Pentapetalae</taxon>
        <taxon>asterids</taxon>
        <taxon>lamiids</taxon>
        <taxon>Solanales</taxon>
        <taxon>Convolvulaceae</taxon>
        <taxon>Cuscuteae</taxon>
        <taxon>Cuscuta</taxon>
        <taxon>Cuscuta subgen. Cuscuta</taxon>
    </lineage>
</organism>
<dbReference type="PANTHER" id="PTHR31286:SF153">
    <property type="entry name" value="DUF4283 DOMAIN PROTEIN"/>
    <property type="match status" value="1"/>
</dbReference>
<accession>A0A9P0VMS0</accession>
<feature type="domain" description="Zinc knuckle CX2CX4HX4C" evidence="1">
    <location>
        <begin position="92"/>
        <end position="132"/>
    </location>
</feature>
<dbReference type="AlphaFoldDB" id="A0A9P0VMS0"/>
<keyword evidence="3" id="KW-1185">Reference proteome</keyword>
<dbReference type="EMBL" id="CAMAPE010000002">
    <property type="protein sequence ID" value="CAH9052309.1"/>
    <property type="molecule type" value="Genomic_DNA"/>
</dbReference>